<gene>
    <name evidence="1" type="ORF">K4L44_11045</name>
</gene>
<keyword evidence="2" id="KW-1185">Reference proteome</keyword>
<dbReference type="Proteomes" id="UP000826212">
    <property type="component" value="Chromosome"/>
</dbReference>
<dbReference type="EMBL" id="CP081303">
    <property type="protein sequence ID" value="QZE13125.1"/>
    <property type="molecule type" value="Genomic_DNA"/>
</dbReference>
<name>A0AC61NFX6_9BACT</name>
<reference evidence="1" key="1">
    <citation type="submission" date="2021-08" db="EMBL/GenBank/DDBJ databases">
        <title>Novel anaerobic bacterium isolated from sea squirt in East Sea, Republic of Korea.</title>
        <authorList>
            <person name="Nguyen T.H."/>
            <person name="Li Z."/>
            <person name="Lee Y.-J."/>
            <person name="Ko J."/>
            <person name="Kim S.-G."/>
        </authorList>
    </citation>
    <scope>NUCLEOTIDE SEQUENCE</scope>
    <source>
        <strain evidence="1">KCTC 25031</strain>
    </source>
</reference>
<proteinExistence type="predicted"/>
<accession>A0AC61NFX6</accession>
<evidence type="ECO:0000313" key="1">
    <source>
        <dbReference type="EMBL" id="QZE13125.1"/>
    </source>
</evidence>
<sequence>MKKLYLCLIFACITWTNVFAQEKKENDQYPYSLPIWGDKAYERGIDLPLPIGIGINYVYNEMYLDITEFGMSVNGLDMSPWLNKETLGFQQTMASSNGINLRIDAWVLPFINVYGLFSQNSGSTAVSLKPDFSNLGAQVPGASGLEFPLFSSTVDFEATALGLGATLVYGYKNYFISGDINHSWTNTELLTNQVGVLTSSIRVGHSWKMAKQRRFVFYVGAMYRDFTKAEGNSGSIKFNEALPGIDQAYDEWYNGLSRTQKAVLNGVYNSIEKAVYDKTGEEVNIGDGNLFTSDIGYNIEKDLIQKTSIEFGGQFEINRHWALRGEFGIADELKFILFGMNYRFGF</sequence>
<organism evidence="1 2">
    <name type="scientific">Halosquirtibacter laminarini</name>
    <dbReference type="NCBI Taxonomy" id="3374600"/>
    <lineage>
        <taxon>Bacteria</taxon>
        <taxon>Pseudomonadati</taxon>
        <taxon>Bacteroidota</taxon>
        <taxon>Bacteroidia</taxon>
        <taxon>Marinilabiliales</taxon>
        <taxon>Prolixibacteraceae</taxon>
        <taxon>Halosquirtibacter</taxon>
    </lineage>
</organism>
<protein>
    <submittedName>
        <fullName evidence="1">Uncharacterized protein</fullName>
    </submittedName>
</protein>
<evidence type="ECO:0000313" key="2">
    <source>
        <dbReference type="Proteomes" id="UP000826212"/>
    </source>
</evidence>